<dbReference type="EMBL" id="JABBWK010000095">
    <property type="protein sequence ID" value="KAG1893579.1"/>
    <property type="molecule type" value="Genomic_DNA"/>
</dbReference>
<sequence length="352" mass="40772">MESEYRSFFISSYLMQFKGDVVHHNLRLTRRSKTLRTLNQQHHRSFRNSKKSCRHSDHSFAASDWMFAKLHAYFQSLNISFSRPDNHWPVAEAQQGTLVPEQQEFSKKFAIRRYNQAACNQVDIDIMSYRGLLQKSDWMDTERNTSKITEKLTLKRSAEGSTYYSTEIKVILLFGLKELKAMISWEDGGEEIRTPAVVVYDDEQELIALESAASRDFSRLVQDNYRDRIEQGAKWSWYLIVITYSSASFDRWYPELIAWWSMVESPSPRVTGMPNASKRLQENMTKCTGENGAARGGIIAHDVEGRKNLSACMILAAELGLYNFSVYCGVMIRYPRDAIIYRGDCHKPNLKF</sequence>
<organism evidence="1 2">
    <name type="scientific">Suillus fuscotomentosus</name>
    <dbReference type="NCBI Taxonomy" id="1912939"/>
    <lineage>
        <taxon>Eukaryota</taxon>
        <taxon>Fungi</taxon>
        <taxon>Dikarya</taxon>
        <taxon>Basidiomycota</taxon>
        <taxon>Agaricomycotina</taxon>
        <taxon>Agaricomycetes</taxon>
        <taxon>Agaricomycetidae</taxon>
        <taxon>Boletales</taxon>
        <taxon>Suillineae</taxon>
        <taxon>Suillaceae</taxon>
        <taxon>Suillus</taxon>
    </lineage>
</organism>
<dbReference type="RefSeq" id="XP_041219155.1">
    <property type="nucleotide sequence ID" value="XM_041370097.1"/>
</dbReference>
<dbReference type="GeneID" id="64664395"/>
<comment type="caution">
    <text evidence="1">The sequence shown here is derived from an EMBL/GenBank/DDBJ whole genome shotgun (WGS) entry which is preliminary data.</text>
</comment>
<reference evidence="1" key="1">
    <citation type="journal article" date="2020" name="New Phytol.">
        <title>Comparative genomics reveals dynamic genome evolution in host specialist ectomycorrhizal fungi.</title>
        <authorList>
            <person name="Lofgren L.A."/>
            <person name="Nguyen N.H."/>
            <person name="Vilgalys R."/>
            <person name="Ruytinx J."/>
            <person name="Liao H.L."/>
            <person name="Branco S."/>
            <person name="Kuo A."/>
            <person name="LaButti K."/>
            <person name="Lipzen A."/>
            <person name="Andreopoulos W."/>
            <person name="Pangilinan J."/>
            <person name="Riley R."/>
            <person name="Hundley H."/>
            <person name="Na H."/>
            <person name="Barry K."/>
            <person name="Grigoriev I.V."/>
            <person name="Stajich J.E."/>
            <person name="Kennedy P.G."/>
        </authorList>
    </citation>
    <scope>NUCLEOTIDE SEQUENCE</scope>
    <source>
        <strain evidence="1">FC203</strain>
    </source>
</reference>
<keyword evidence="2" id="KW-1185">Reference proteome</keyword>
<gene>
    <name evidence="1" type="ORF">F5891DRAFT_1258645</name>
</gene>
<feature type="non-terminal residue" evidence="1">
    <location>
        <position position="352"/>
    </location>
</feature>
<evidence type="ECO:0000313" key="2">
    <source>
        <dbReference type="Proteomes" id="UP001195769"/>
    </source>
</evidence>
<protein>
    <submittedName>
        <fullName evidence="1">Uncharacterized protein</fullName>
    </submittedName>
</protein>
<name>A0AAD4HFH5_9AGAM</name>
<proteinExistence type="predicted"/>
<dbReference type="AlphaFoldDB" id="A0AAD4HFH5"/>
<evidence type="ECO:0000313" key="1">
    <source>
        <dbReference type="EMBL" id="KAG1893579.1"/>
    </source>
</evidence>
<dbReference type="Proteomes" id="UP001195769">
    <property type="component" value="Unassembled WGS sequence"/>
</dbReference>
<accession>A0AAD4HFH5</accession>